<dbReference type="InterPro" id="IPR027417">
    <property type="entry name" value="P-loop_NTPase"/>
</dbReference>
<dbReference type="Pfam" id="PF01734">
    <property type="entry name" value="Patatin"/>
    <property type="match status" value="1"/>
</dbReference>
<dbReference type="SUPFAM" id="SSF48452">
    <property type="entry name" value="TPR-like"/>
    <property type="match status" value="4"/>
</dbReference>
<accession>A0AAD6CW65</accession>
<evidence type="ECO:0000313" key="5">
    <source>
        <dbReference type="EMBL" id="KAJ5538401.1"/>
    </source>
</evidence>
<dbReference type="InterPro" id="IPR016035">
    <property type="entry name" value="Acyl_Trfase/lysoPLipase"/>
</dbReference>
<reference evidence="5 6" key="1">
    <citation type="journal article" date="2023" name="IMA Fungus">
        <title>Comparative genomic study of the Penicillium genus elucidates a diverse pangenome and 15 lateral gene transfer events.</title>
        <authorList>
            <person name="Petersen C."/>
            <person name="Sorensen T."/>
            <person name="Nielsen M.R."/>
            <person name="Sondergaard T.E."/>
            <person name="Sorensen J.L."/>
            <person name="Fitzpatrick D.A."/>
            <person name="Frisvad J.C."/>
            <person name="Nielsen K.L."/>
        </authorList>
    </citation>
    <scope>NUCLEOTIDE SEQUENCE [LARGE SCALE GENOMIC DNA]</scope>
    <source>
        <strain evidence="5 6">IBT 35679</strain>
    </source>
</reference>
<dbReference type="GO" id="GO:0046486">
    <property type="term" value="P:glycerolipid metabolic process"/>
    <property type="evidence" value="ECO:0007669"/>
    <property type="project" value="UniProtKB-ARBA"/>
</dbReference>
<gene>
    <name evidence="5" type="ORF">N7494_007880</name>
</gene>
<dbReference type="EMBL" id="JAQIZZ010000006">
    <property type="protein sequence ID" value="KAJ5538401.1"/>
    <property type="molecule type" value="Genomic_DNA"/>
</dbReference>
<dbReference type="Pfam" id="PF13191">
    <property type="entry name" value="AAA_16"/>
    <property type="match status" value="1"/>
</dbReference>
<dbReference type="Proteomes" id="UP001220324">
    <property type="component" value="Unassembled WGS sequence"/>
</dbReference>
<dbReference type="InterPro" id="IPR011990">
    <property type="entry name" value="TPR-like_helical_dom_sf"/>
</dbReference>
<sequence length="1295" mass="145521">MSRLIAIMLGRLRMGIQETIDAYLTLAKDVFQEKPGSLLVPGVLGAMVGRARFSGTKLATAVKRVVKEQTGDENTSFFDSQEGQCRVFVCATRTANTEPAIMRSYRSDEEDSAQGTIWQVARATSAAPTFFSSITFGNPPANYVDGAMVHNNPIRLLMREITKVWGDGAELDCVLSIGTGTPTTRKLGTLGHQILSACAKLATHAENIARDFRADQGGRLQRAGKYFRFNVAQGLQSVRLEEWQAFDLMDASTKTYLSDVAVDVDACSRRLKKETYEEKASPLTKELLPSSPLSAFTEFGTSISPSPPSVKPRLRSSFPPATSLRGNPAPEYVDITRASSRYFTGRAGVLKSLQQYFSSSERSSAQIAVLIGLGGMGKTQTALQYFEYQRSSYSIAIFVECNTKSECIEAFIRFAHLVVDEELRQFPESTYIEAVQKLGFSGLSEEQSQSKQSPTDGQIRVVEAVKRWLGRQRDTFLIIFDNADEPGSINLEQFIPHHRNGDIIITTRDRAASAFGRSFPIEEMPELEAVSLLERASNMAFETREQRKIAAEITKTLGYLPLAIDQAGGYLKNSDSELADFLPTYALHARSLLSLIPDDGILGYRKSAFTTWEMSFERLQVLSKKSAQLLQVLGFVNNHDIFDRLYKTGNNFRSTALSIPAFMKESQEWSMREDAFGFQEAFTCLSKLCLIKRNDETPGTRTYNIHPVVHVWIRERLNPKGRALFAHDALLLVAGSLPSLQQSNPQDWAVLRRLYPHAQAAWTNIKQYAPPTNDGREVAILGALSIVAASFKRQGHYELAEEVLFRAYQGSKRAYGPLDQRTLDTAARLASIFDTRSEFKKAEELYRLIFEGLTNVLGPEDRKTLAALQSLANILKYRGKSDEAEQSYKRALEGRKRLGEEDADTLETMDALASLYYASSRPQEAEPLRLFVLKAREKRFGVDNLETLGTVLDMGMLYSGLGDNERTLELFEKVYKSRKALLDAPPTEKKLNALSTIAAFYANLGHMERAELIYQELLSRQKFLLGDLHLDTIWTQCCLGVVIFIKDRSAESIKQVEKALADIKSRLGPNHLDTLWVAHALAIVYECCDKVDDAEELQEGVVKGFMDELGPDHVNTLYMINDLGDCYSRGKKMHKAEINFRKAYEGKLKCFGFKSPHTLYTATLLAATMRELGNEKEAEELFLRVLETTTDLLGSEHADATVCMMYLADLYVGQKRFKEARGLYQNVYDTRLKLQGADHTNTRHTKELLDEVDFRIKYPSSESPRTAHQQVVEAKLEPRHVSFRPRRVRSVRWHH</sequence>
<evidence type="ECO:0000256" key="1">
    <source>
        <dbReference type="ARBA" id="ARBA00023098"/>
    </source>
</evidence>
<dbReference type="PROSITE" id="PS51635">
    <property type="entry name" value="PNPLA"/>
    <property type="match status" value="1"/>
</dbReference>
<evidence type="ECO:0000256" key="2">
    <source>
        <dbReference type="PROSITE-ProRule" id="PRU01161"/>
    </source>
</evidence>
<dbReference type="InterPro" id="IPR053137">
    <property type="entry name" value="NLR-like"/>
</dbReference>
<dbReference type="SUPFAM" id="SSF52151">
    <property type="entry name" value="FabD/lysophospholipase-like"/>
    <property type="match status" value="1"/>
</dbReference>
<feature type="region of interest" description="Disordered" evidence="3">
    <location>
        <begin position="303"/>
        <end position="325"/>
    </location>
</feature>
<keyword evidence="1" id="KW-0443">Lipid metabolism</keyword>
<feature type="short sequence motif" description="DGA/G" evidence="2">
    <location>
        <begin position="145"/>
        <end position="147"/>
    </location>
</feature>
<protein>
    <submittedName>
        <fullName evidence="5">Tetratricopeptide repeat domain-containing protein</fullName>
    </submittedName>
</protein>
<dbReference type="InterPro" id="IPR041664">
    <property type="entry name" value="AAA_16"/>
</dbReference>
<evidence type="ECO:0000256" key="3">
    <source>
        <dbReference type="SAM" id="MobiDB-lite"/>
    </source>
</evidence>
<evidence type="ECO:0000259" key="4">
    <source>
        <dbReference type="PROSITE" id="PS51635"/>
    </source>
</evidence>
<dbReference type="InterPro" id="IPR002641">
    <property type="entry name" value="PNPLA_dom"/>
</dbReference>
<dbReference type="Gene3D" id="3.40.1090.10">
    <property type="entry name" value="Cytosolic phospholipase A2 catalytic domain"/>
    <property type="match status" value="1"/>
</dbReference>
<organism evidence="5 6">
    <name type="scientific">Penicillium frequentans</name>
    <dbReference type="NCBI Taxonomy" id="3151616"/>
    <lineage>
        <taxon>Eukaryota</taxon>
        <taxon>Fungi</taxon>
        <taxon>Dikarya</taxon>
        <taxon>Ascomycota</taxon>
        <taxon>Pezizomycotina</taxon>
        <taxon>Eurotiomycetes</taxon>
        <taxon>Eurotiomycetidae</taxon>
        <taxon>Eurotiales</taxon>
        <taxon>Aspergillaceae</taxon>
        <taxon>Penicillium</taxon>
    </lineage>
</organism>
<name>A0AAD6CW65_9EURO</name>
<evidence type="ECO:0000313" key="6">
    <source>
        <dbReference type="Proteomes" id="UP001220324"/>
    </source>
</evidence>
<keyword evidence="6" id="KW-1185">Reference proteome</keyword>
<dbReference type="Pfam" id="PF13424">
    <property type="entry name" value="TPR_12"/>
    <property type="match status" value="3"/>
</dbReference>
<dbReference type="SUPFAM" id="SSF52540">
    <property type="entry name" value="P-loop containing nucleoside triphosphate hydrolases"/>
    <property type="match status" value="1"/>
</dbReference>
<dbReference type="PANTHER" id="PTHR46082">
    <property type="entry name" value="ATP/GTP-BINDING PROTEIN-RELATED"/>
    <property type="match status" value="1"/>
</dbReference>
<dbReference type="Gene3D" id="1.25.40.10">
    <property type="entry name" value="Tetratricopeptide repeat domain"/>
    <property type="match status" value="3"/>
</dbReference>
<comment type="caution">
    <text evidence="5">The sequence shown here is derived from an EMBL/GenBank/DDBJ whole genome shotgun (WGS) entry which is preliminary data.</text>
</comment>
<dbReference type="PANTHER" id="PTHR46082:SF6">
    <property type="entry name" value="AAA+ ATPASE DOMAIN-CONTAINING PROTEIN-RELATED"/>
    <property type="match status" value="1"/>
</dbReference>
<comment type="caution">
    <text evidence="2">Lacks conserved residue(s) required for the propagation of feature annotation.</text>
</comment>
<feature type="domain" description="PNPLA" evidence="4">
    <location>
        <begin position="1"/>
        <end position="158"/>
    </location>
</feature>
<proteinExistence type="predicted"/>
<dbReference type="Gene3D" id="3.40.50.300">
    <property type="entry name" value="P-loop containing nucleotide triphosphate hydrolases"/>
    <property type="match status" value="1"/>
</dbReference>